<dbReference type="Proteomes" id="UP001143330">
    <property type="component" value="Unassembled WGS sequence"/>
</dbReference>
<evidence type="ECO:0000313" key="6">
    <source>
        <dbReference type="EMBL" id="GLK85827.1"/>
    </source>
</evidence>
<proteinExistence type="inferred from homology"/>
<accession>A0A9W6NCN2</accession>
<evidence type="ECO:0000256" key="3">
    <source>
        <dbReference type="ARBA" id="ARBA00022729"/>
    </source>
</evidence>
<comment type="caution">
    <text evidence="6">The sequence shown here is derived from an EMBL/GenBank/DDBJ whole genome shotgun (WGS) entry which is preliminary data.</text>
</comment>
<dbReference type="InterPro" id="IPR051455">
    <property type="entry name" value="Bact_solute-bind_prot3"/>
</dbReference>
<dbReference type="InterPro" id="IPR001638">
    <property type="entry name" value="Solute-binding_3/MltF_N"/>
</dbReference>
<dbReference type="GO" id="GO:0006865">
    <property type="term" value="P:amino acid transport"/>
    <property type="evidence" value="ECO:0007669"/>
    <property type="project" value="TreeGrafter"/>
</dbReference>
<evidence type="ECO:0000256" key="4">
    <source>
        <dbReference type="SAM" id="SignalP"/>
    </source>
</evidence>
<evidence type="ECO:0000256" key="1">
    <source>
        <dbReference type="ARBA" id="ARBA00010333"/>
    </source>
</evidence>
<reference evidence="6" key="2">
    <citation type="submission" date="2023-01" db="EMBL/GenBank/DDBJ databases">
        <authorList>
            <person name="Sun Q."/>
            <person name="Evtushenko L."/>
        </authorList>
    </citation>
    <scope>NUCLEOTIDE SEQUENCE</scope>
    <source>
        <strain evidence="6">VKM B-2789</strain>
    </source>
</reference>
<organism evidence="6 7">
    <name type="scientific">Ancylobacter defluvii</name>
    <dbReference type="NCBI Taxonomy" id="1282440"/>
    <lineage>
        <taxon>Bacteria</taxon>
        <taxon>Pseudomonadati</taxon>
        <taxon>Pseudomonadota</taxon>
        <taxon>Alphaproteobacteria</taxon>
        <taxon>Hyphomicrobiales</taxon>
        <taxon>Xanthobacteraceae</taxon>
        <taxon>Ancylobacter</taxon>
    </lineage>
</organism>
<dbReference type="RefSeq" id="WP_271180650.1">
    <property type="nucleotide sequence ID" value="NZ_BSFM01000017.1"/>
</dbReference>
<dbReference type="PANTHER" id="PTHR30085">
    <property type="entry name" value="AMINO ACID ABC TRANSPORTER PERMEASE"/>
    <property type="match status" value="1"/>
</dbReference>
<dbReference type="InterPro" id="IPR006311">
    <property type="entry name" value="TAT_signal"/>
</dbReference>
<feature type="signal peptide" evidence="4">
    <location>
        <begin position="1"/>
        <end position="27"/>
    </location>
</feature>
<dbReference type="SMART" id="SM00062">
    <property type="entry name" value="PBPb"/>
    <property type="match status" value="1"/>
</dbReference>
<reference evidence="6" key="1">
    <citation type="journal article" date="2014" name="Int. J. Syst. Evol. Microbiol.">
        <title>Complete genome sequence of Corynebacterium casei LMG S-19264T (=DSM 44701T), isolated from a smear-ripened cheese.</title>
        <authorList>
            <consortium name="US DOE Joint Genome Institute (JGI-PGF)"/>
            <person name="Walter F."/>
            <person name="Albersmeier A."/>
            <person name="Kalinowski J."/>
            <person name="Ruckert C."/>
        </authorList>
    </citation>
    <scope>NUCLEOTIDE SEQUENCE</scope>
    <source>
        <strain evidence="6">VKM B-2789</strain>
    </source>
</reference>
<dbReference type="SUPFAM" id="SSF53850">
    <property type="entry name" value="Periplasmic binding protein-like II"/>
    <property type="match status" value="1"/>
</dbReference>
<comment type="similarity">
    <text evidence="1">Belongs to the bacterial solute-binding protein 3 family.</text>
</comment>
<dbReference type="Pfam" id="PF00497">
    <property type="entry name" value="SBP_bac_3"/>
    <property type="match status" value="1"/>
</dbReference>
<sequence length="348" mass="37253">MTKARRTLLKTMALLAGGVLISTSAMAQSIPAPGPTVEAIKKRGELNCGVDAGIPGFAFQDASGAWKGFDVDYCKALAAAVLGDPAKVKYVGTTAKVRFTVLQSGEIDVLVRDSTLTFARDIDLGLTEVAVNFYAGQGFMVRKSLGVNSAAELNGATMCMLTGATLELNIADFARSKGTTINSLLFEKSEEAFAAAESGRCDGYSDDTGSLAAARSTMKVPDDWMILPEVISKEPLGIHTRDGDYRWSDIVFWVDAGLKTAEEFGITKENVDEKKGSNDPFVRRLLGLEGDFGKKLGLDNEAFARAIKAVGNYGQIYDASFGPKGLGLPRGINNLWNQGGLHYPLPFR</sequence>
<gene>
    <name evidence="6" type="ORF">GCM10017653_38970</name>
</gene>
<evidence type="ECO:0000259" key="5">
    <source>
        <dbReference type="SMART" id="SM00062"/>
    </source>
</evidence>
<dbReference type="EMBL" id="BSFM01000017">
    <property type="protein sequence ID" value="GLK85827.1"/>
    <property type="molecule type" value="Genomic_DNA"/>
</dbReference>
<keyword evidence="3 4" id="KW-0732">Signal</keyword>
<dbReference type="CDD" id="cd13692">
    <property type="entry name" value="PBP2_BztA"/>
    <property type="match status" value="1"/>
</dbReference>
<evidence type="ECO:0000256" key="2">
    <source>
        <dbReference type="ARBA" id="ARBA00022448"/>
    </source>
</evidence>
<dbReference type="PROSITE" id="PS51318">
    <property type="entry name" value="TAT"/>
    <property type="match status" value="1"/>
</dbReference>
<feature type="domain" description="Solute-binding protein family 3/N-terminal" evidence="5">
    <location>
        <begin position="45"/>
        <end position="274"/>
    </location>
</feature>
<dbReference type="AlphaFoldDB" id="A0A9W6NCN2"/>
<keyword evidence="2" id="KW-0813">Transport</keyword>
<keyword evidence="7" id="KW-1185">Reference proteome</keyword>
<protein>
    <submittedName>
        <fullName evidence="6">Amino acid ABC transporter substrate-binding protein</fullName>
    </submittedName>
</protein>
<dbReference type="Gene3D" id="3.40.190.10">
    <property type="entry name" value="Periplasmic binding protein-like II"/>
    <property type="match status" value="2"/>
</dbReference>
<dbReference type="PANTHER" id="PTHR30085:SF7">
    <property type="entry name" value="AMINO-ACID ABC TRANSPORTER-BINDING PROTEIN YHDW-RELATED"/>
    <property type="match status" value="1"/>
</dbReference>
<evidence type="ECO:0000313" key="7">
    <source>
        <dbReference type="Proteomes" id="UP001143330"/>
    </source>
</evidence>
<feature type="chain" id="PRO_5040761310" evidence="4">
    <location>
        <begin position="28"/>
        <end position="348"/>
    </location>
</feature>
<name>A0A9W6NCN2_9HYPH</name>